<protein>
    <recommendedName>
        <fullName evidence="3">Type II toxin-antitoxin system RelE/ParE family toxin</fullName>
    </recommendedName>
</protein>
<dbReference type="EMBL" id="JAWXVI010000008">
    <property type="protein sequence ID" value="MDX6190789.1"/>
    <property type="molecule type" value="Genomic_DNA"/>
</dbReference>
<reference evidence="1 2" key="1">
    <citation type="submission" date="2023-11" db="EMBL/GenBank/DDBJ databases">
        <title>Unpublished Manusciprt.</title>
        <authorList>
            <person name="Saticioglu I.B."/>
            <person name="Ay H."/>
            <person name="Ajmi N."/>
            <person name="Altun S."/>
            <person name="Duman M."/>
        </authorList>
    </citation>
    <scope>NUCLEOTIDE SEQUENCE [LARGE SCALE GENOMIC DNA]</scope>
    <source>
        <strain evidence="1 2">Fl-318</strain>
    </source>
</reference>
<evidence type="ECO:0000313" key="2">
    <source>
        <dbReference type="Proteomes" id="UP001273350"/>
    </source>
</evidence>
<sequence>MALKFIWTPQAIKGFNSVVDYLEAKWTAKRNLELRDKKQHIT</sequence>
<comment type="caution">
    <text evidence="1">The sequence shown here is derived from an EMBL/GenBank/DDBJ whole genome shotgun (WGS) entry which is preliminary data.</text>
</comment>
<evidence type="ECO:0000313" key="1">
    <source>
        <dbReference type="EMBL" id="MDX6190789.1"/>
    </source>
</evidence>
<dbReference type="Proteomes" id="UP001273350">
    <property type="component" value="Unassembled WGS sequence"/>
</dbReference>
<gene>
    <name evidence="1" type="ORF">SGQ83_15625</name>
</gene>
<keyword evidence="2" id="KW-1185">Reference proteome</keyword>
<proteinExistence type="predicted"/>
<organism evidence="1 2">
    <name type="scientific">Flavobacterium cupriresistens</name>
    <dbReference type="NCBI Taxonomy" id="2893885"/>
    <lineage>
        <taxon>Bacteria</taxon>
        <taxon>Pseudomonadati</taxon>
        <taxon>Bacteroidota</taxon>
        <taxon>Flavobacteriia</taxon>
        <taxon>Flavobacteriales</taxon>
        <taxon>Flavobacteriaceae</taxon>
        <taxon>Flavobacterium</taxon>
    </lineage>
</organism>
<dbReference type="RefSeq" id="WP_255663745.1">
    <property type="nucleotide sequence ID" value="NZ_CP087134.1"/>
</dbReference>
<accession>A0ABU4RDX7</accession>
<evidence type="ECO:0008006" key="3">
    <source>
        <dbReference type="Google" id="ProtNLM"/>
    </source>
</evidence>
<name>A0ABU4RDX7_9FLAO</name>